<dbReference type="Proteomes" id="UP000260025">
    <property type="component" value="Unassembled WGS sequence"/>
</dbReference>
<gene>
    <name evidence="3" type="ORF">DXA38_09785</name>
</gene>
<name>A0A3E2VWK4_CLOIN</name>
<evidence type="ECO:0000256" key="2">
    <source>
        <dbReference type="SAM" id="Phobius"/>
    </source>
</evidence>
<feature type="transmembrane region" description="Helical" evidence="2">
    <location>
        <begin position="55"/>
        <end position="76"/>
    </location>
</feature>
<feature type="compositionally biased region" description="Polar residues" evidence="1">
    <location>
        <begin position="98"/>
        <end position="107"/>
    </location>
</feature>
<keyword evidence="2" id="KW-0812">Transmembrane</keyword>
<proteinExistence type="predicted"/>
<feature type="region of interest" description="Disordered" evidence="1">
    <location>
        <begin position="83"/>
        <end position="107"/>
    </location>
</feature>
<comment type="caution">
    <text evidence="3">The sequence shown here is derived from an EMBL/GenBank/DDBJ whole genome shotgun (WGS) entry which is preliminary data.</text>
</comment>
<keyword evidence="2" id="KW-0472">Membrane</keyword>
<keyword evidence="2" id="KW-1133">Transmembrane helix</keyword>
<accession>A0A3E2VWK4</accession>
<dbReference type="RefSeq" id="WP_117443040.1">
    <property type="nucleotide sequence ID" value="NZ_JAKNHC010000011.1"/>
</dbReference>
<dbReference type="AlphaFoldDB" id="A0A3E2VWK4"/>
<evidence type="ECO:0000256" key="1">
    <source>
        <dbReference type="SAM" id="MobiDB-lite"/>
    </source>
</evidence>
<reference evidence="3 4" key="1">
    <citation type="submission" date="2018-08" db="EMBL/GenBank/DDBJ databases">
        <title>A genome reference for cultivated species of the human gut microbiota.</title>
        <authorList>
            <person name="Zou Y."/>
            <person name="Xue W."/>
            <person name="Luo G."/>
        </authorList>
    </citation>
    <scope>NUCLEOTIDE SEQUENCE [LARGE SCALE GENOMIC DNA]</scope>
    <source>
        <strain evidence="3 4">OF01-2LB</strain>
    </source>
</reference>
<evidence type="ECO:0000313" key="3">
    <source>
        <dbReference type="EMBL" id="RGC15656.1"/>
    </source>
</evidence>
<dbReference type="EMBL" id="QVEV01000012">
    <property type="protein sequence ID" value="RGC15656.1"/>
    <property type="molecule type" value="Genomic_DNA"/>
</dbReference>
<feature type="transmembrane region" description="Helical" evidence="2">
    <location>
        <begin position="21"/>
        <end position="43"/>
    </location>
</feature>
<evidence type="ECO:0000313" key="4">
    <source>
        <dbReference type="Proteomes" id="UP000260025"/>
    </source>
</evidence>
<organism evidence="3 4">
    <name type="scientific">Clostridium innocuum</name>
    <dbReference type="NCBI Taxonomy" id="1522"/>
    <lineage>
        <taxon>Bacteria</taxon>
        <taxon>Bacillati</taxon>
        <taxon>Bacillota</taxon>
        <taxon>Clostridia</taxon>
        <taxon>Eubacteriales</taxon>
        <taxon>Clostridiaceae</taxon>
        <taxon>Clostridium</taxon>
    </lineage>
</organism>
<sequence>MRKKEETSKPKKKLKKNLKGIMGSILFLLIVPIGFVFLMGLLSESFPVLYYYTKQIFIGFVALVMVGICLIVYQLYRYVTSETKPKDKKKRRRDTTDISVKSEQAVS</sequence>
<protein>
    <submittedName>
        <fullName evidence="3">Uncharacterized protein</fullName>
    </submittedName>
</protein>